<reference evidence="3" key="1">
    <citation type="journal article" date="2019" name="Int. J. Syst. Evol. Microbiol.">
        <title>The Global Catalogue of Microorganisms (GCM) 10K type strain sequencing project: providing services to taxonomists for standard genome sequencing and annotation.</title>
        <authorList>
            <consortium name="The Broad Institute Genomics Platform"/>
            <consortium name="The Broad Institute Genome Sequencing Center for Infectious Disease"/>
            <person name="Wu L."/>
            <person name="Ma J."/>
        </authorList>
    </citation>
    <scope>NUCLEOTIDE SEQUENCE [LARGE SCALE GENOMIC DNA]</scope>
    <source>
        <strain evidence="3">DT92</strain>
    </source>
</reference>
<dbReference type="Proteomes" id="UP001597344">
    <property type="component" value="Unassembled WGS sequence"/>
</dbReference>
<keyword evidence="1" id="KW-0472">Membrane</keyword>
<comment type="caution">
    <text evidence="2">The sequence shown here is derived from an EMBL/GenBank/DDBJ whole genome shotgun (WGS) entry which is preliminary data.</text>
</comment>
<protein>
    <submittedName>
        <fullName evidence="2">DUF6090 family protein</fullName>
    </submittedName>
</protein>
<evidence type="ECO:0000313" key="2">
    <source>
        <dbReference type="EMBL" id="MFD2186873.1"/>
    </source>
</evidence>
<keyword evidence="1" id="KW-1133">Transmembrane helix</keyword>
<dbReference type="RefSeq" id="WP_378319871.1">
    <property type="nucleotide sequence ID" value="NZ_JBHUHY010000006.1"/>
</dbReference>
<evidence type="ECO:0000256" key="1">
    <source>
        <dbReference type="SAM" id="Phobius"/>
    </source>
</evidence>
<dbReference type="InterPro" id="IPR045749">
    <property type="entry name" value="DUF6090"/>
</dbReference>
<accession>A0ABW5AV61</accession>
<feature type="transmembrane region" description="Helical" evidence="1">
    <location>
        <begin position="6"/>
        <end position="26"/>
    </location>
</feature>
<keyword evidence="1" id="KW-0812">Transmembrane</keyword>
<proteinExistence type="predicted"/>
<evidence type="ECO:0000313" key="3">
    <source>
        <dbReference type="Proteomes" id="UP001597344"/>
    </source>
</evidence>
<organism evidence="2 3">
    <name type="scientific">Aquimarina celericrescens</name>
    <dbReference type="NCBI Taxonomy" id="1964542"/>
    <lineage>
        <taxon>Bacteria</taxon>
        <taxon>Pseudomonadati</taxon>
        <taxon>Bacteroidota</taxon>
        <taxon>Flavobacteriia</taxon>
        <taxon>Flavobacteriales</taxon>
        <taxon>Flavobacteriaceae</taxon>
        <taxon>Aquimarina</taxon>
    </lineage>
</organism>
<gene>
    <name evidence="2" type="ORF">ACFSJT_08725</name>
</gene>
<dbReference type="EMBL" id="JBHUHY010000006">
    <property type="protein sequence ID" value="MFD2186873.1"/>
    <property type="molecule type" value="Genomic_DNA"/>
</dbReference>
<keyword evidence="3" id="KW-1185">Reference proteome</keyword>
<sequence length="217" mass="25199">MKKINWQYALGETLIVIIGITIAFSLNKCSENSKDNKLRMAYLENLKNDIKTDKKALEDNLQTLIDFQKEAREISPFLNTNAQDKMSILEKIFKISPLIEFIPQDITYKTLINSGDLKLFDDLKLKSAIQKYYSGDLHKVMKAYERQEIIHREYLGSYYIYHSDFDKMANNEFPFDDEKLLKRIIQSLGGSYSIQITATKKGIAQCDSIIQVFDKEL</sequence>
<name>A0ABW5AV61_9FLAO</name>
<dbReference type="Pfam" id="PF19578">
    <property type="entry name" value="DUF6090"/>
    <property type="match status" value="1"/>
</dbReference>